<organism evidence="2 3">
    <name type="scientific">Seohaeicola zhoushanensis</name>
    <dbReference type="NCBI Taxonomy" id="1569283"/>
    <lineage>
        <taxon>Bacteria</taxon>
        <taxon>Pseudomonadati</taxon>
        <taxon>Pseudomonadota</taxon>
        <taxon>Alphaproteobacteria</taxon>
        <taxon>Rhodobacterales</taxon>
        <taxon>Roseobacteraceae</taxon>
        <taxon>Seohaeicola</taxon>
    </lineage>
</organism>
<dbReference type="SUPFAM" id="SSF54909">
    <property type="entry name" value="Dimeric alpha+beta barrel"/>
    <property type="match status" value="1"/>
</dbReference>
<dbReference type="AlphaFoldDB" id="A0A8J3M9N6"/>
<reference evidence="2" key="1">
    <citation type="journal article" date="2014" name="Int. J. Syst. Evol. Microbiol.">
        <title>Complete genome sequence of Corynebacterium casei LMG S-19264T (=DSM 44701T), isolated from a smear-ripened cheese.</title>
        <authorList>
            <consortium name="US DOE Joint Genome Institute (JGI-PGF)"/>
            <person name="Walter F."/>
            <person name="Albersmeier A."/>
            <person name="Kalinowski J."/>
            <person name="Ruckert C."/>
        </authorList>
    </citation>
    <scope>NUCLEOTIDE SEQUENCE</scope>
    <source>
        <strain evidence="2">KCTC 42650</strain>
    </source>
</reference>
<reference evidence="2" key="2">
    <citation type="submission" date="2020-09" db="EMBL/GenBank/DDBJ databases">
        <authorList>
            <person name="Sun Q."/>
            <person name="Kim S."/>
        </authorList>
    </citation>
    <scope>NUCLEOTIDE SEQUENCE</scope>
    <source>
        <strain evidence="2">KCTC 42650</strain>
    </source>
</reference>
<dbReference type="Pfam" id="PF07978">
    <property type="entry name" value="NIPSNAP"/>
    <property type="match status" value="1"/>
</dbReference>
<dbReference type="Proteomes" id="UP000626220">
    <property type="component" value="Unassembled WGS sequence"/>
</dbReference>
<sequence>MIYELRQYLVDRGRTGHNHLRMTGELPALLARHGVHVAGRWDALAGPRWPMFCYIMEWESYAARDAAWGAFYADPDWARIRSETNAGHEMIQENQLQFIAPNPALCPDGPSFTGPDSIHQLVVHKTAIGRTGEVNRFLAETYLPQVQQAGAGVMGVCDVISGPAMPAVVMFLNWENPSAWRKGWRDFTLNPVMIGAYEAQRAANGATLLDRGEVIVMETLDGLPPQPKLRF</sequence>
<dbReference type="RefSeq" id="WP_189681624.1">
    <property type="nucleotide sequence ID" value="NZ_BNCJ01000013.1"/>
</dbReference>
<feature type="domain" description="NIPSNAP" evidence="1">
    <location>
        <begin position="3"/>
        <end position="102"/>
    </location>
</feature>
<dbReference type="EMBL" id="BNCJ01000013">
    <property type="protein sequence ID" value="GHF62443.1"/>
    <property type="molecule type" value="Genomic_DNA"/>
</dbReference>
<comment type="caution">
    <text evidence="2">The sequence shown here is derived from an EMBL/GenBank/DDBJ whole genome shotgun (WGS) entry which is preliminary data.</text>
</comment>
<name>A0A8J3M9N6_9RHOB</name>
<dbReference type="InterPro" id="IPR012577">
    <property type="entry name" value="NIPSNAP"/>
</dbReference>
<dbReference type="Gene3D" id="3.30.70.100">
    <property type="match status" value="2"/>
</dbReference>
<proteinExistence type="predicted"/>
<dbReference type="InterPro" id="IPR011008">
    <property type="entry name" value="Dimeric_a/b-barrel"/>
</dbReference>
<evidence type="ECO:0000313" key="3">
    <source>
        <dbReference type="Proteomes" id="UP000626220"/>
    </source>
</evidence>
<protein>
    <recommendedName>
        <fullName evidence="1">NIPSNAP domain-containing protein</fullName>
    </recommendedName>
</protein>
<gene>
    <name evidence="2" type="ORF">GCM10017056_37260</name>
</gene>
<keyword evidence="3" id="KW-1185">Reference proteome</keyword>
<accession>A0A8J3M9N6</accession>
<evidence type="ECO:0000313" key="2">
    <source>
        <dbReference type="EMBL" id="GHF62443.1"/>
    </source>
</evidence>
<evidence type="ECO:0000259" key="1">
    <source>
        <dbReference type="Pfam" id="PF07978"/>
    </source>
</evidence>